<keyword evidence="2" id="KW-1185">Reference proteome</keyword>
<dbReference type="PANTHER" id="PTHR13411:SF5">
    <property type="entry name" value="PROTEIN CBR-TAG-281"/>
    <property type="match status" value="1"/>
</dbReference>
<dbReference type="EMBL" id="JARK01001720">
    <property type="protein sequence ID" value="EYB81408.1"/>
    <property type="molecule type" value="Genomic_DNA"/>
</dbReference>
<dbReference type="GO" id="GO:0005886">
    <property type="term" value="C:plasma membrane"/>
    <property type="evidence" value="ECO:0007669"/>
    <property type="project" value="InterPro"/>
</dbReference>
<dbReference type="STRING" id="53326.A0A016RSV1"/>
<protein>
    <submittedName>
        <fullName evidence="1">Uncharacterized protein</fullName>
    </submittedName>
</protein>
<proteinExistence type="predicted"/>
<dbReference type="Pfam" id="PF10166">
    <property type="entry name" value="DUF2368"/>
    <property type="match status" value="1"/>
</dbReference>
<sequence>MGGYFSSNASSSSLSHAELYAELEKTRIERQLAVEQLLEHRRRAYKIAEEREKLKWSASGGGVMMVFCLFSWFHHKQKKGVGQLPLPGLVHLCFLGFSLHQRFGKSNKDVGRA</sequence>
<dbReference type="InterPro" id="IPR019319">
    <property type="entry name" value="Plg-R(KT)"/>
</dbReference>
<comment type="caution">
    <text evidence="1">The sequence shown here is derived from an EMBL/GenBank/DDBJ whole genome shotgun (WGS) entry which is preliminary data.</text>
</comment>
<evidence type="ECO:0000313" key="2">
    <source>
        <dbReference type="Proteomes" id="UP000024635"/>
    </source>
</evidence>
<dbReference type="PANTHER" id="PTHR13411">
    <property type="entry name" value="PLASMINOGEN RECEPTOR (KT)"/>
    <property type="match status" value="1"/>
</dbReference>
<reference evidence="2" key="1">
    <citation type="journal article" date="2015" name="Nat. Genet.">
        <title>The genome and transcriptome of the zoonotic hookworm Ancylostoma ceylanicum identify infection-specific gene families.</title>
        <authorList>
            <person name="Schwarz E.M."/>
            <person name="Hu Y."/>
            <person name="Antoshechkin I."/>
            <person name="Miller M.M."/>
            <person name="Sternberg P.W."/>
            <person name="Aroian R.V."/>
        </authorList>
    </citation>
    <scope>NUCLEOTIDE SEQUENCE</scope>
    <source>
        <strain evidence="2">HY135</strain>
    </source>
</reference>
<dbReference type="OrthoDB" id="10256697at2759"/>
<evidence type="ECO:0000313" key="1">
    <source>
        <dbReference type="EMBL" id="EYB81408.1"/>
    </source>
</evidence>
<accession>A0A016RSV1</accession>
<dbReference type="Proteomes" id="UP000024635">
    <property type="component" value="Unassembled WGS sequence"/>
</dbReference>
<dbReference type="AlphaFoldDB" id="A0A016RSV1"/>
<name>A0A016RSV1_9BILA</name>
<organism evidence="1 2">
    <name type="scientific">Ancylostoma ceylanicum</name>
    <dbReference type="NCBI Taxonomy" id="53326"/>
    <lineage>
        <taxon>Eukaryota</taxon>
        <taxon>Metazoa</taxon>
        <taxon>Ecdysozoa</taxon>
        <taxon>Nematoda</taxon>
        <taxon>Chromadorea</taxon>
        <taxon>Rhabditida</taxon>
        <taxon>Rhabditina</taxon>
        <taxon>Rhabditomorpha</taxon>
        <taxon>Strongyloidea</taxon>
        <taxon>Ancylostomatidae</taxon>
        <taxon>Ancylostomatinae</taxon>
        <taxon>Ancylostoma</taxon>
    </lineage>
</organism>
<gene>
    <name evidence="1" type="primary">Acey_s0384.g399</name>
    <name evidence="1" type="ORF">Y032_0384g399</name>
</gene>